<dbReference type="EMBL" id="CP063845">
    <property type="protein sequence ID" value="UFP93103.1"/>
    <property type="molecule type" value="Genomic_DNA"/>
</dbReference>
<dbReference type="InterPro" id="IPR036291">
    <property type="entry name" value="NAD(P)-bd_dom_sf"/>
</dbReference>
<evidence type="ECO:0000256" key="6">
    <source>
        <dbReference type="RuleBase" id="RU366074"/>
    </source>
</evidence>
<dbReference type="NCBIfam" id="TIGR01830">
    <property type="entry name" value="3oxo_ACP_reduc"/>
    <property type="match status" value="1"/>
</dbReference>
<dbReference type="NCBIfam" id="NF009466">
    <property type="entry name" value="PRK12826.1-2"/>
    <property type="match status" value="1"/>
</dbReference>
<proteinExistence type="inferred from homology"/>
<dbReference type="PROSITE" id="PS00061">
    <property type="entry name" value="ADH_SHORT"/>
    <property type="match status" value="1"/>
</dbReference>
<comment type="pathway">
    <text evidence="1 6">Lipid metabolism; fatty acid biosynthesis.</text>
</comment>
<keyword evidence="6" id="KW-0275">Fatty acid biosynthesis</keyword>
<evidence type="ECO:0000256" key="5">
    <source>
        <dbReference type="ARBA" id="ARBA00048508"/>
    </source>
</evidence>
<dbReference type="Pfam" id="PF13561">
    <property type="entry name" value="adh_short_C2"/>
    <property type="match status" value="1"/>
</dbReference>
<name>A0ABY3PHF8_9CYAN</name>
<evidence type="ECO:0000256" key="3">
    <source>
        <dbReference type="ARBA" id="ARBA00012948"/>
    </source>
</evidence>
<reference evidence="8 9" key="1">
    <citation type="journal article" date="2021" name="Genome Biol. Evol.">
        <title>Complete Genome Sequencing of a Novel Gloeobacter Species from a Waterfall Cave in Mexico.</title>
        <authorList>
            <person name="Saw J.H."/>
            <person name="Cardona T."/>
            <person name="Montejano G."/>
        </authorList>
    </citation>
    <scope>NUCLEOTIDE SEQUENCE [LARGE SCALE GENOMIC DNA]</scope>
    <source>
        <strain evidence="8">MG652769</strain>
    </source>
</reference>
<dbReference type="Gene3D" id="3.40.50.720">
    <property type="entry name" value="NAD(P)-binding Rossmann-like Domain"/>
    <property type="match status" value="1"/>
</dbReference>
<evidence type="ECO:0000259" key="7">
    <source>
        <dbReference type="SMART" id="SM00822"/>
    </source>
</evidence>
<comment type="subunit">
    <text evidence="6">Homotetramer.</text>
</comment>
<keyword evidence="6" id="KW-0521">NADP</keyword>
<dbReference type="SUPFAM" id="SSF51735">
    <property type="entry name" value="NAD(P)-binding Rossmann-fold domains"/>
    <property type="match status" value="1"/>
</dbReference>
<evidence type="ECO:0000313" key="8">
    <source>
        <dbReference type="EMBL" id="UFP93103.1"/>
    </source>
</evidence>
<comment type="function">
    <text evidence="6">Catalyzes the NADPH-dependent reduction of beta-ketoacyl-ACP substrates to beta-hydroxyacyl-ACP products, the first reductive step in the elongation cycle of fatty acid biosynthesis.</text>
</comment>
<keyword evidence="4 6" id="KW-0560">Oxidoreductase</keyword>
<dbReference type="InterPro" id="IPR050259">
    <property type="entry name" value="SDR"/>
</dbReference>
<accession>A0ABY3PHF8</accession>
<organism evidence="8 9">
    <name type="scientific">Gloeobacter morelensis MG652769</name>
    <dbReference type="NCBI Taxonomy" id="2781736"/>
    <lineage>
        <taxon>Bacteria</taxon>
        <taxon>Bacillati</taxon>
        <taxon>Cyanobacteriota</taxon>
        <taxon>Cyanophyceae</taxon>
        <taxon>Gloeobacterales</taxon>
        <taxon>Gloeobacteraceae</taxon>
        <taxon>Gloeobacter</taxon>
        <taxon>Gloeobacter morelensis</taxon>
    </lineage>
</organism>
<dbReference type="InterPro" id="IPR020904">
    <property type="entry name" value="Sc_DH/Rdtase_CS"/>
</dbReference>
<dbReference type="NCBIfam" id="NF005559">
    <property type="entry name" value="PRK07231.1"/>
    <property type="match status" value="1"/>
</dbReference>
<dbReference type="RefSeq" id="WP_230840109.1">
    <property type="nucleotide sequence ID" value="NZ_CP063845.1"/>
</dbReference>
<dbReference type="SMART" id="SM00822">
    <property type="entry name" value="PKS_KR"/>
    <property type="match status" value="1"/>
</dbReference>
<gene>
    <name evidence="8" type="primary">fabG</name>
    <name evidence="8" type="ORF">ISF26_14950</name>
</gene>
<dbReference type="PANTHER" id="PTHR42879:SF2">
    <property type="entry name" value="3-OXOACYL-[ACYL-CARRIER-PROTEIN] REDUCTASE FABG"/>
    <property type="match status" value="1"/>
</dbReference>
<evidence type="ECO:0000256" key="2">
    <source>
        <dbReference type="ARBA" id="ARBA00006484"/>
    </source>
</evidence>
<feature type="domain" description="Ketoreductase" evidence="7">
    <location>
        <begin position="8"/>
        <end position="188"/>
    </location>
</feature>
<keyword evidence="6" id="KW-0276">Fatty acid metabolism</keyword>
<dbReference type="PANTHER" id="PTHR42879">
    <property type="entry name" value="3-OXOACYL-(ACYL-CARRIER-PROTEIN) REDUCTASE"/>
    <property type="match status" value="1"/>
</dbReference>
<dbReference type="InterPro" id="IPR011284">
    <property type="entry name" value="3oxo_ACP_reduc"/>
</dbReference>
<keyword evidence="6" id="KW-0443">Lipid metabolism</keyword>
<dbReference type="InterPro" id="IPR057326">
    <property type="entry name" value="KR_dom"/>
</dbReference>
<evidence type="ECO:0000313" key="9">
    <source>
        <dbReference type="Proteomes" id="UP001054846"/>
    </source>
</evidence>
<evidence type="ECO:0000256" key="4">
    <source>
        <dbReference type="ARBA" id="ARBA00023002"/>
    </source>
</evidence>
<comment type="similarity">
    <text evidence="2 6">Belongs to the short-chain dehydrogenases/reductases (SDR) family.</text>
</comment>
<dbReference type="PRINTS" id="PR00081">
    <property type="entry name" value="GDHRDH"/>
</dbReference>
<evidence type="ECO:0000256" key="1">
    <source>
        <dbReference type="ARBA" id="ARBA00005194"/>
    </source>
</evidence>
<sequence>MTGLLTGKVALVTGAGRGIGRACALALALEGAAVAVNYSRSEEAAQQVVAAIEAAGGLAVALKADVADPEQVERLFTDLLAKYGRLDALVNNAGITRDGLILRMSLEDWNDVVSLNLTGTFLCLKAASRIMLKQRSGRVVNISSTSGVAGNAGQANYSAAKAGVLGLTRSAARELGSRGITVNAVAPGFIATDMTSALELEPILAQVPLRRVGQPEEVAGLVRFLCADPAAAYITGQVITIDGGMVTA</sequence>
<keyword evidence="6" id="KW-0444">Lipid biosynthesis</keyword>
<comment type="catalytic activity">
    <reaction evidence="5 6">
        <text>a (3R)-hydroxyacyl-[ACP] + NADP(+) = a 3-oxoacyl-[ACP] + NADPH + H(+)</text>
        <dbReference type="Rhea" id="RHEA:17397"/>
        <dbReference type="Rhea" id="RHEA-COMP:9916"/>
        <dbReference type="Rhea" id="RHEA-COMP:9945"/>
        <dbReference type="ChEBI" id="CHEBI:15378"/>
        <dbReference type="ChEBI" id="CHEBI:57783"/>
        <dbReference type="ChEBI" id="CHEBI:58349"/>
        <dbReference type="ChEBI" id="CHEBI:78776"/>
        <dbReference type="ChEBI" id="CHEBI:78827"/>
        <dbReference type="EC" id="1.1.1.100"/>
    </reaction>
</comment>
<protein>
    <recommendedName>
        <fullName evidence="3 6">3-oxoacyl-[acyl-carrier-protein] reductase</fullName>
        <ecNumber evidence="3 6">1.1.1.100</ecNumber>
    </recommendedName>
</protein>
<keyword evidence="9" id="KW-1185">Reference proteome</keyword>
<dbReference type="EC" id="1.1.1.100" evidence="3 6"/>
<dbReference type="PRINTS" id="PR00080">
    <property type="entry name" value="SDRFAMILY"/>
</dbReference>
<dbReference type="InterPro" id="IPR002347">
    <property type="entry name" value="SDR_fam"/>
</dbReference>
<dbReference type="CDD" id="cd05333">
    <property type="entry name" value="BKR_SDR_c"/>
    <property type="match status" value="1"/>
</dbReference>
<dbReference type="GO" id="GO:0004316">
    <property type="term" value="F:3-oxoacyl-[acyl-carrier-protein] reductase (NADPH) activity"/>
    <property type="evidence" value="ECO:0007669"/>
    <property type="project" value="UniProtKB-EC"/>
</dbReference>
<dbReference type="Proteomes" id="UP001054846">
    <property type="component" value="Chromosome"/>
</dbReference>